<keyword evidence="1" id="KW-0732">Signal</keyword>
<evidence type="ECO:0000313" key="3">
    <source>
        <dbReference type="Proteomes" id="UP001152799"/>
    </source>
</evidence>
<dbReference type="Proteomes" id="UP001152799">
    <property type="component" value="Chromosome 6"/>
</dbReference>
<name>A0A9N9MYD8_9CUCU</name>
<evidence type="ECO:0000256" key="1">
    <source>
        <dbReference type="SAM" id="SignalP"/>
    </source>
</evidence>
<keyword evidence="3" id="KW-1185">Reference proteome</keyword>
<dbReference type="EMBL" id="OU892282">
    <property type="protein sequence ID" value="CAG9770037.1"/>
    <property type="molecule type" value="Genomic_DNA"/>
</dbReference>
<dbReference type="OrthoDB" id="10625107at2759"/>
<feature type="signal peptide" evidence="1">
    <location>
        <begin position="1"/>
        <end position="20"/>
    </location>
</feature>
<feature type="chain" id="PRO_5040234668" evidence="1">
    <location>
        <begin position="21"/>
        <end position="135"/>
    </location>
</feature>
<organism evidence="2 3">
    <name type="scientific">Ceutorhynchus assimilis</name>
    <name type="common">cabbage seed weevil</name>
    <dbReference type="NCBI Taxonomy" id="467358"/>
    <lineage>
        <taxon>Eukaryota</taxon>
        <taxon>Metazoa</taxon>
        <taxon>Ecdysozoa</taxon>
        <taxon>Arthropoda</taxon>
        <taxon>Hexapoda</taxon>
        <taxon>Insecta</taxon>
        <taxon>Pterygota</taxon>
        <taxon>Neoptera</taxon>
        <taxon>Endopterygota</taxon>
        <taxon>Coleoptera</taxon>
        <taxon>Polyphaga</taxon>
        <taxon>Cucujiformia</taxon>
        <taxon>Curculionidae</taxon>
        <taxon>Ceutorhynchinae</taxon>
        <taxon>Ceutorhynchus</taxon>
    </lineage>
</organism>
<gene>
    <name evidence="2" type="ORF">CEUTPL_LOCUS10503</name>
</gene>
<dbReference type="AlphaFoldDB" id="A0A9N9MYD8"/>
<proteinExistence type="predicted"/>
<evidence type="ECO:0000313" key="2">
    <source>
        <dbReference type="EMBL" id="CAG9770037.1"/>
    </source>
</evidence>
<sequence>MLNNMYYLSILLTIFALGEFRPVTEKSTQVESEVENNELSKAGIADMLNPLNWNPAIRGNNSAGLFPNSPFQNLLNRTQSVNNVMNDIKLFFVTAQGAIMPASVLTGGFTKFLQGLGNMGNLFGNLGQSVQNFGK</sequence>
<accession>A0A9N9MYD8</accession>
<protein>
    <submittedName>
        <fullName evidence="2">Uncharacterized protein</fullName>
    </submittedName>
</protein>
<reference evidence="2" key="1">
    <citation type="submission" date="2022-01" db="EMBL/GenBank/DDBJ databases">
        <authorList>
            <person name="King R."/>
        </authorList>
    </citation>
    <scope>NUCLEOTIDE SEQUENCE</scope>
</reference>